<sequence length="226" mass="25442">MQTFFLILGLISAILVAISAFGYNYYSNLNSDESEQNAQKERLEIKEEVTDGSEKINKKLDSQDSILTNLQKGQSDIKNEVKKSSKKKKPDINVQDSPNAVIQVNESGDNIIDNRQTIINQEVGIPEPTLNILHDKKNIKNDKSQFINEFLVDIKTALPIPKVYFIANGNFISDIEVRSPSSVQFSVLKSINKKRAEYSFSNLSEGRYRVIVTSNETDNIIINVGK</sequence>
<keyword evidence="2" id="KW-1185">Reference proteome</keyword>
<evidence type="ECO:0008006" key="3">
    <source>
        <dbReference type="Google" id="ProtNLM"/>
    </source>
</evidence>
<dbReference type="Proteomes" id="UP001529085">
    <property type="component" value="Unassembled WGS sequence"/>
</dbReference>
<dbReference type="EMBL" id="JARSBN010000003">
    <property type="protein sequence ID" value="MDG4715558.1"/>
    <property type="molecule type" value="Genomic_DNA"/>
</dbReference>
<reference evidence="1 2" key="1">
    <citation type="submission" date="2023-03" db="EMBL/GenBank/DDBJ databases">
        <title>Strain YYF002 represents a novel species in the genus Winogradskyella isolated from seawater.</title>
        <authorList>
            <person name="Fu Z.-Y."/>
        </authorList>
    </citation>
    <scope>NUCLEOTIDE SEQUENCE [LARGE SCALE GENOMIC DNA]</scope>
    <source>
        <strain evidence="1 2">YYF002</strain>
    </source>
</reference>
<accession>A0ABT6G0I7</accession>
<gene>
    <name evidence="1" type="ORF">P7122_06735</name>
</gene>
<evidence type="ECO:0000313" key="2">
    <source>
        <dbReference type="Proteomes" id="UP001529085"/>
    </source>
</evidence>
<organism evidence="1 2">
    <name type="scientific">Winogradskyella marincola</name>
    <dbReference type="NCBI Taxonomy" id="3037795"/>
    <lineage>
        <taxon>Bacteria</taxon>
        <taxon>Pseudomonadati</taxon>
        <taxon>Bacteroidota</taxon>
        <taxon>Flavobacteriia</taxon>
        <taxon>Flavobacteriales</taxon>
        <taxon>Flavobacteriaceae</taxon>
        <taxon>Winogradskyella</taxon>
    </lineage>
</organism>
<evidence type="ECO:0000313" key="1">
    <source>
        <dbReference type="EMBL" id="MDG4715558.1"/>
    </source>
</evidence>
<proteinExistence type="predicted"/>
<name>A0ABT6G0I7_9FLAO</name>
<protein>
    <recommendedName>
        <fullName evidence="3">AMIN domain-containing protein</fullName>
    </recommendedName>
</protein>
<comment type="caution">
    <text evidence="1">The sequence shown here is derived from an EMBL/GenBank/DDBJ whole genome shotgun (WGS) entry which is preliminary data.</text>
</comment>